<evidence type="ECO:0000313" key="1">
    <source>
        <dbReference type="EMBL" id="KAF2728901.1"/>
    </source>
</evidence>
<keyword evidence="2" id="KW-1185">Reference proteome</keyword>
<dbReference type="EMBL" id="ML996263">
    <property type="protein sequence ID" value="KAF2728901.1"/>
    <property type="molecule type" value="Genomic_DNA"/>
</dbReference>
<name>A0A9P4QQ30_9PLEO</name>
<organism evidence="1 2">
    <name type="scientific">Polyplosphaeria fusca</name>
    <dbReference type="NCBI Taxonomy" id="682080"/>
    <lineage>
        <taxon>Eukaryota</taxon>
        <taxon>Fungi</taxon>
        <taxon>Dikarya</taxon>
        <taxon>Ascomycota</taxon>
        <taxon>Pezizomycotina</taxon>
        <taxon>Dothideomycetes</taxon>
        <taxon>Pleosporomycetidae</taxon>
        <taxon>Pleosporales</taxon>
        <taxon>Tetraplosphaeriaceae</taxon>
        <taxon>Polyplosphaeria</taxon>
    </lineage>
</organism>
<dbReference type="AlphaFoldDB" id="A0A9P4QQ30"/>
<evidence type="ECO:0000313" key="2">
    <source>
        <dbReference type="Proteomes" id="UP000799444"/>
    </source>
</evidence>
<proteinExistence type="predicted"/>
<dbReference type="Proteomes" id="UP000799444">
    <property type="component" value="Unassembled WGS sequence"/>
</dbReference>
<gene>
    <name evidence="1" type="ORF">EJ04DRAFT_569131</name>
</gene>
<sequence length="220" mass="24200">MTLDARGSLLTPTSQVDSTYSRMASARENSVLETPRRDFSKLDSRCVIACTQILVTLENYLLSELRALDLILATVSKAVDDLKKIVELQQESRCDRCIILFTTIMLQVIALLEAGCNSATDHEPDIVDDILSGAQPRLGPSLYFGAFLPTSEEQRSWRSRIITREYRHVGEILSSVLVLARLGSRGSSTDPIAVASRLGCLGNIEQRLKEMAAKEAGADI</sequence>
<dbReference type="OrthoDB" id="2328572at2759"/>
<reference evidence="1" key="1">
    <citation type="journal article" date="2020" name="Stud. Mycol.">
        <title>101 Dothideomycetes genomes: a test case for predicting lifestyles and emergence of pathogens.</title>
        <authorList>
            <person name="Haridas S."/>
            <person name="Albert R."/>
            <person name="Binder M."/>
            <person name="Bloem J."/>
            <person name="Labutti K."/>
            <person name="Salamov A."/>
            <person name="Andreopoulos B."/>
            <person name="Baker S."/>
            <person name="Barry K."/>
            <person name="Bills G."/>
            <person name="Bluhm B."/>
            <person name="Cannon C."/>
            <person name="Castanera R."/>
            <person name="Culley D."/>
            <person name="Daum C."/>
            <person name="Ezra D."/>
            <person name="Gonzalez J."/>
            <person name="Henrissat B."/>
            <person name="Kuo A."/>
            <person name="Liang C."/>
            <person name="Lipzen A."/>
            <person name="Lutzoni F."/>
            <person name="Magnuson J."/>
            <person name="Mondo S."/>
            <person name="Nolan M."/>
            <person name="Ohm R."/>
            <person name="Pangilinan J."/>
            <person name="Park H.-J."/>
            <person name="Ramirez L."/>
            <person name="Alfaro M."/>
            <person name="Sun H."/>
            <person name="Tritt A."/>
            <person name="Yoshinaga Y."/>
            <person name="Zwiers L.-H."/>
            <person name="Turgeon B."/>
            <person name="Goodwin S."/>
            <person name="Spatafora J."/>
            <person name="Crous P."/>
            <person name="Grigoriev I."/>
        </authorList>
    </citation>
    <scope>NUCLEOTIDE SEQUENCE</scope>
    <source>
        <strain evidence="1">CBS 125425</strain>
    </source>
</reference>
<accession>A0A9P4QQ30</accession>
<comment type="caution">
    <text evidence="1">The sequence shown here is derived from an EMBL/GenBank/DDBJ whole genome shotgun (WGS) entry which is preliminary data.</text>
</comment>
<protein>
    <submittedName>
        <fullName evidence="1">Uncharacterized protein</fullName>
    </submittedName>
</protein>